<gene>
    <name evidence="2" type="ORF">P5673_033359</name>
</gene>
<reference evidence="2" key="2">
    <citation type="journal article" date="2023" name="Science">
        <title>Genomic signatures of disease resistance in endangered staghorn corals.</title>
        <authorList>
            <person name="Vollmer S.V."/>
            <person name="Selwyn J.D."/>
            <person name="Despard B.A."/>
            <person name="Roesel C.L."/>
        </authorList>
    </citation>
    <scope>NUCLEOTIDE SEQUENCE</scope>
    <source>
        <strain evidence="2">K2</strain>
    </source>
</reference>
<protein>
    <submittedName>
        <fullName evidence="2">Uncharacterized protein</fullName>
    </submittedName>
</protein>
<sequence>MDPANASYLPSLFDHSHAKSVKTRITQTSRNAGSQVDDVPKVKRKSSRAREQSTVARPCPVITKPNTYWDKCLPSSNTLKEHDYVSVQADANAQKMAEDNPELIEIIRELQEKMQLLPKGTGEEEKLPMRVIFLTDFKENLAQIQN</sequence>
<evidence type="ECO:0000313" key="2">
    <source>
        <dbReference type="EMBL" id="KAK2546905.1"/>
    </source>
</evidence>
<dbReference type="AlphaFoldDB" id="A0AAD9URA9"/>
<name>A0AAD9URA9_ACRCE</name>
<evidence type="ECO:0000256" key="1">
    <source>
        <dbReference type="SAM" id="MobiDB-lite"/>
    </source>
</evidence>
<evidence type="ECO:0000313" key="3">
    <source>
        <dbReference type="Proteomes" id="UP001249851"/>
    </source>
</evidence>
<reference evidence="2" key="1">
    <citation type="journal article" date="2023" name="G3 (Bethesda)">
        <title>Whole genome assembly and annotation of the endangered Caribbean coral Acropora cervicornis.</title>
        <authorList>
            <person name="Selwyn J.D."/>
            <person name="Vollmer S.V."/>
        </authorList>
    </citation>
    <scope>NUCLEOTIDE SEQUENCE</scope>
    <source>
        <strain evidence="2">K2</strain>
    </source>
</reference>
<accession>A0AAD9URA9</accession>
<feature type="compositionally biased region" description="Polar residues" evidence="1">
    <location>
        <begin position="23"/>
        <end position="34"/>
    </location>
</feature>
<keyword evidence="3" id="KW-1185">Reference proteome</keyword>
<organism evidence="2 3">
    <name type="scientific">Acropora cervicornis</name>
    <name type="common">Staghorn coral</name>
    <dbReference type="NCBI Taxonomy" id="6130"/>
    <lineage>
        <taxon>Eukaryota</taxon>
        <taxon>Metazoa</taxon>
        <taxon>Cnidaria</taxon>
        <taxon>Anthozoa</taxon>
        <taxon>Hexacorallia</taxon>
        <taxon>Scleractinia</taxon>
        <taxon>Astrocoeniina</taxon>
        <taxon>Acroporidae</taxon>
        <taxon>Acropora</taxon>
    </lineage>
</organism>
<dbReference type="EMBL" id="JARQWQ010000245">
    <property type="protein sequence ID" value="KAK2546905.1"/>
    <property type="molecule type" value="Genomic_DNA"/>
</dbReference>
<proteinExistence type="predicted"/>
<feature type="region of interest" description="Disordered" evidence="1">
    <location>
        <begin position="20"/>
        <end position="55"/>
    </location>
</feature>
<comment type="caution">
    <text evidence="2">The sequence shown here is derived from an EMBL/GenBank/DDBJ whole genome shotgun (WGS) entry which is preliminary data.</text>
</comment>
<dbReference type="Proteomes" id="UP001249851">
    <property type="component" value="Unassembled WGS sequence"/>
</dbReference>